<protein>
    <submittedName>
        <fullName evidence="3">Heavy-metal-associated domain-containing protein</fullName>
    </submittedName>
</protein>
<dbReference type="CDD" id="cd00371">
    <property type="entry name" value="HMA"/>
    <property type="match status" value="1"/>
</dbReference>
<proteinExistence type="predicted"/>
<evidence type="ECO:0000259" key="2">
    <source>
        <dbReference type="PROSITE" id="PS50846"/>
    </source>
</evidence>
<dbReference type="PROSITE" id="PS01047">
    <property type="entry name" value="HMA_1"/>
    <property type="match status" value="1"/>
</dbReference>
<dbReference type="PRINTS" id="PR00942">
    <property type="entry name" value="CUATPASEI"/>
</dbReference>
<dbReference type="InterPro" id="IPR017969">
    <property type="entry name" value="Heavy-metal-associated_CS"/>
</dbReference>
<reference evidence="3" key="1">
    <citation type="submission" date="2020-07" db="EMBL/GenBank/DDBJ databases">
        <title>Huge and variable diversity of episymbiotic CPR bacteria and DPANN archaea in groundwater ecosystems.</title>
        <authorList>
            <person name="He C.Y."/>
            <person name="Keren R."/>
            <person name="Whittaker M."/>
            <person name="Farag I.F."/>
            <person name="Doudna J."/>
            <person name="Cate J.H.D."/>
            <person name="Banfield J.F."/>
        </authorList>
    </citation>
    <scope>NUCLEOTIDE SEQUENCE</scope>
    <source>
        <strain evidence="3">NC_groundwater_1482_Ag_S-0.65um_47_24</strain>
    </source>
</reference>
<sequence length="70" mass="7603">MANIMKTRIAIQGMTCQHCQMTVQKGLSSLKGVSSVEVHLKENNAEVGYDPDQITVPDLKAKIVALGYKA</sequence>
<evidence type="ECO:0000256" key="1">
    <source>
        <dbReference type="ARBA" id="ARBA00022723"/>
    </source>
</evidence>
<dbReference type="SUPFAM" id="SSF55008">
    <property type="entry name" value="HMA, heavy metal-associated domain"/>
    <property type="match status" value="1"/>
</dbReference>
<dbReference type="InterPro" id="IPR036163">
    <property type="entry name" value="HMA_dom_sf"/>
</dbReference>
<dbReference type="Pfam" id="PF00403">
    <property type="entry name" value="HMA"/>
    <property type="match status" value="1"/>
</dbReference>
<gene>
    <name evidence="3" type="ORF">HY730_08690</name>
</gene>
<dbReference type="GO" id="GO:0046872">
    <property type="term" value="F:metal ion binding"/>
    <property type="evidence" value="ECO:0007669"/>
    <property type="project" value="UniProtKB-KW"/>
</dbReference>
<dbReference type="Proteomes" id="UP000772181">
    <property type="component" value="Unassembled WGS sequence"/>
</dbReference>
<dbReference type="InterPro" id="IPR006121">
    <property type="entry name" value="HMA_dom"/>
</dbReference>
<accession>A0A933GM45</accession>
<name>A0A933GM45_UNCTE</name>
<dbReference type="EMBL" id="JACQWF010000382">
    <property type="protein sequence ID" value="MBI4596436.1"/>
    <property type="molecule type" value="Genomic_DNA"/>
</dbReference>
<comment type="caution">
    <text evidence="3">The sequence shown here is derived from an EMBL/GenBank/DDBJ whole genome shotgun (WGS) entry which is preliminary data.</text>
</comment>
<keyword evidence="1" id="KW-0479">Metal-binding</keyword>
<dbReference type="AlphaFoldDB" id="A0A933GM45"/>
<dbReference type="PANTHER" id="PTHR46594">
    <property type="entry name" value="P-TYPE CATION-TRANSPORTING ATPASE"/>
    <property type="match status" value="1"/>
</dbReference>
<evidence type="ECO:0000313" key="4">
    <source>
        <dbReference type="Proteomes" id="UP000772181"/>
    </source>
</evidence>
<organism evidence="3 4">
    <name type="scientific">Tectimicrobiota bacterium</name>
    <dbReference type="NCBI Taxonomy" id="2528274"/>
    <lineage>
        <taxon>Bacteria</taxon>
        <taxon>Pseudomonadati</taxon>
        <taxon>Nitrospinota/Tectimicrobiota group</taxon>
        <taxon>Candidatus Tectimicrobiota</taxon>
    </lineage>
</organism>
<dbReference type="FunFam" id="3.30.70.100:FF:000001">
    <property type="entry name" value="ATPase copper transporting beta"/>
    <property type="match status" value="1"/>
</dbReference>
<evidence type="ECO:0000313" key="3">
    <source>
        <dbReference type="EMBL" id="MBI4596436.1"/>
    </source>
</evidence>
<dbReference type="Gene3D" id="3.30.70.100">
    <property type="match status" value="1"/>
</dbReference>
<dbReference type="PANTHER" id="PTHR46594:SF4">
    <property type="entry name" value="P-TYPE CATION-TRANSPORTING ATPASE"/>
    <property type="match status" value="1"/>
</dbReference>
<dbReference type="PROSITE" id="PS50846">
    <property type="entry name" value="HMA_2"/>
    <property type="match status" value="1"/>
</dbReference>
<feature type="domain" description="HMA" evidence="2">
    <location>
        <begin position="5"/>
        <end position="70"/>
    </location>
</feature>